<dbReference type="RefSeq" id="XP_068364137.1">
    <property type="nucleotide sequence ID" value="XM_068500820.1"/>
</dbReference>
<organism evidence="2 3">
    <name type="scientific">Tritrichomonas foetus</name>
    <dbReference type="NCBI Taxonomy" id="1144522"/>
    <lineage>
        <taxon>Eukaryota</taxon>
        <taxon>Metamonada</taxon>
        <taxon>Parabasalia</taxon>
        <taxon>Tritrichomonadida</taxon>
        <taxon>Tritrichomonadidae</taxon>
        <taxon>Tritrichomonas</taxon>
    </lineage>
</organism>
<evidence type="ECO:0000313" key="3">
    <source>
        <dbReference type="Proteomes" id="UP000179807"/>
    </source>
</evidence>
<comment type="caution">
    <text evidence="2">The sequence shown here is derived from an EMBL/GenBank/DDBJ whole genome shotgun (WGS) entry which is preliminary data.</text>
</comment>
<dbReference type="Proteomes" id="UP000179807">
    <property type="component" value="Unassembled WGS sequence"/>
</dbReference>
<dbReference type="InterPro" id="IPR011989">
    <property type="entry name" value="ARM-like"/>
</dbReference>
<dbReference type="SUPFAM" id="SSF48371">
    <property type="entry name" value="ARM repeat"/>
    <property type="match status" value="1"/>
</dbReference>
<proteinExistence type="predicted"/>
<reference evidence="2" key="1">
    <citation type="submission" date="2016-10" db="EMBL/GenBank/DDBJ databases">
        <authorList>
            <person name="Benchimol M."/>
            <person name="Almeida L.G."/>
            <person name="Vasconcelos A.T."/>
            <person name="Perreira-Neves A."/>
            <person name="Rosa I.A."/>
            <person name="Tasca T."/>
            <person name="Bogo M.R."/>
            <person name="de Souza W."/>
        </authorList>
    </citation>
    <scope>NUCLEOTIDE SEQUENCE [LARGE SCALE GENOMIC DNA]</scope>
    <source>
        <strain evidence="2">K</strain>
    </source>
</reference>
<accession>A0A1J4KHY6</accession>
<dbReference type="Gene3D" id="1.25.10.10">
    <property type="entry name" value="Leucine-rich Repeat Variant"/>
    <property type="match status" value="1"/>
</dbReference>
<feature type="compositionally biased region" description="Polar residues" evidence="1">
    <location>
        <begin position="1"/>
        <end position="30"/>
    </location>
</feature>
<dbReference type="EMBL" id="MLAK01000596">
    <property type="protein sequence ID" value="OHT11001.1"/>
    <property type="molecule type" value="Genomic_DNA"/>
</dbReference>
<dbReference type="GO" id="GO:0019888">
    <property type="term" value="F:protein phosphatase regulator activity"/>
    <property type="evidence" value="ECO:0007669"/>
    <property type="project" value="InterPro"/>
</dbReference>
<feature type="region of interest" description="Disordered" evidence="1">
    <location>
        <begin position="1"/>
        <end position="67"/>
    </location>
</feature>
<dbReference type="InterPro" id="IPR016024">
    <property type="entry name" value="ARM-type_fold"/>
</dbReference>
<protein>
    <submittedName>
        <fullName evidence="2">Uncharacterized protein</fullName>
    </submittedName>
</protein>
<keyword evidence="3" id="KW-1185">Reference proteome</keyword>
<dbReference type="Pfam" id="PF01603">
    <property type="entry name" value="B56"/>
    <property type="match status" value="1"/>
</dbReference>
<dbReference type="GeneID" id="94835524"/>
<dbReference type="AlphaFoldDB" id="A0A1J4KHY6"/>
<feature type="compositionally biased region" description="Polar residues" evidence="1">
    <location>
        <begin position="45"/>
        <end position="62"/>
    </location>
</feature>
<evidence type="ECO:0000256" key="1">
    <source>
        <dbReference type="SAM" id="MobiDB-lite"/>
    </source>
</evidence>
<sequence length="460" mass="52787">MSKSRLSPTNSIDNITPLTKTLKANRSTGRLSPPPSSLSEKRPNQSKGTVKTQSKNSTQKPQTNEERLITTLNRVLELDQTDHDRRAMLLNSAILFIKAPEVTINQMKLIIKVLTAVFSVPPPFSVITKSYRQIYFHPRDHDPDIKVGYKIFNMILPRKPPFTSELLHALMRRLTSASTEDRNGARDCLKSVDSIHFPHLIHYLALTLIPPPPHGTNTLIELAVHLLSVYKAPPPLFDDFFVTTSFDDTDNILSIASAISGPRLKDGITIFEELQITFQLLHFAPHYQTFCQPLLEALKALHNQNEEYAHQNRRFLLNHWPRNDPQKSVLFMKEATAICVHGPPPEEYIWQRFSWRSSSIQWQIAMEGLNFISQTISRTEGFDHKVLIYLLDDTIKNHWNSKVRDKAKTVRELFPSEAQKHPPKSLPKDTWSALKDVAKKNYPNSDFNINIQRTKRIVKK</sequence>
<evidence type="ECO:0000313" key="2">
    <source>
        <dbReference type="EMBL" id="OHT11001.1"/>
    </source>
</evidence>
<dbReference type="InterPro" id="IPR002554">
    <property type="entry name" value="PP2A_B56"/>
</dbReference>
<name>A0A1J4KHY6_9EUKA</name>
<gene>
    <name evidence="2" type="ORF">TRFO_19495</name>
</gene>
<dbReference type="VEuPathDB" id="TrichDB:TRFO_19495"/>
<dbReference type="GO" id="GO:0007165">
    <property type="term" value="P:signal transduction"/>
    <property type="evidence" value="ECO:0007669"/>
    <property type="project" value="InterPro"/>
</dbReference>
<dbReference type="GO" id="GO:0000159">
    <property type="term" value="C:protein phosphatase type 2A complex"/>
    <property type="evidence" value="ECO:0007669"/>
    <property type="project" value="InterPro"/>
</dbReference>